<keyword evidence="3" id="KW-1185">Reference proteome</keyword>
<reference evidence="2 3" key="1">
    <citation type="submission" date="2019-07" db="EMBL/GenBank/DDBJ databases">
        <title>Finished genome of Venturia effusa.</title>
        <authorList>
            <person name="Young C.A."/>
            <person name="Cox M.P."/>
            <person name="Ganley A.R.D."/>
            <person name="David W.J."/>
        </authorList>
    </citation>
    <scope>NUCLEOTIDE SEQUENCE [LARGE SCALE GENOMIC DNA]</scope>
    <source>
        <strain evidence="3">albino</strain>
    </source>
</reference>
<dbReference type="Proteomes" id="UP000316270">
    <property type="component" value="Chromosome 17"/>
</dbReference>
<protein>
    <submittedName>
        <fullName evidence="2">Uncharacterized protein</fullName>
    </submittedName>
</protein>
<organism evidence="2 3">
    <name type="scientific">Venturia effusa</name>
    <dbReference type="NCBI Taxonomy" id="50376"/>
    <lineage>
        <taxon>Eukaryota</taxon>
        <taxon>Fungi</taxon>
        <taxon>Dikarya</taxon>
        <taxon>Ascomycota</taxon>
        <taxon>Pezizomycotina</taxon>
        <taxon>Dothideomycetes</taxon>
        <taxon>Pleosporomycetidae</taxon>
        <taxon>Venturiales</taxon>
        <taxon>Venturiaceae</taxon>
        <taxon>Venturia</taxon>
    </lineage>
</organism>
<feature type="region of interest" description="Disordered" evidence="1">
    <location>
        <begin position="1"/>
        <end position="51"/>
    </location>
</feature>
<feature type="compositionally biased region" description="Polar residues" evidence="1">
    <location>
        <begin position="30"/>
        <end position="45"/>
    </location>
</feature>
<proteinExistence type="predicted"/>
<accession>A0A517LNU5</accession>
<gene>
    <name evidence="2" type="ORF">FKW77_004654</name>
</gene>
<evidence type="ECO:0000313" key="3">
    <source>
        <dbReference type="Proteomes" id="UP000316270"/>
    </source>
</evidence>
<dbReference type="EMBL" id="CP042201">
    <property type="protein sequence ID" value="QDS77312.1"/>
    <property type="molecule type" value="Genomic_DNA"/>
</dbReference>
<sequence>MNNPNKRHNEGIRSRKPPLNTGRHRAEGRTLTSQNMNALQRQTSRAPDREREIDEFIDNTALALKERASEADITKLPSRSSLRSDALVDGSSLVDLERVAKKKYEDDKERVMLRMDRQKTSALHLEAPSVDAGMGIKVPKHLPRRRSPKKRTYTMQELASHVDKALNEYIKAQEVEEKRKRQGMMKFRRKD</sequence>
<evidence type="ECO:0000313" key="2">
    <source>
        <dbReference type="EMBL" id="QDS77312.1"/>
    </source>
</evidence>
<name>A0A517LNU5_9PEZI</name>
<evidence type="ECO:0000256" key="1">
    <source>
        <dbReference type="SAM" id="MobiDB-lite"/>
    </source>
</evidence>
<dbReference type="AlphaFoldDB" id="A0A517LNU5"/>